<dbReference type="PROSITE" id="PS50042">
    <property type="entry name" value="CNMP_BINDING_3"/>
    <property type="match status" value="1"/>
</dbReference>
<keyword evidence="6 8" id="KW-0472">Membrane</keyword>
<reference evidence="11" key="1">
    <citation type="journal article" date="2006" name="PLoS Biol.">
        <title>Macronuclear genome sequence of the ciliate Tetrahymena thermophila, a model eukaryote.</title>
        <authorList>
            <person name="Eisen J.A."/>
            <person name="Coyne R.S."/>
            <person name="Wu M."/>
            <person name="Wu D."/>
            <person name="Thiagarajan M."/>
            <person name="Wortman J.R."/>
            <person name="Badger J.H."/>
            <person name="Ren Q."/>
            <person name="Amedeo P."/>
            <person name="Jones K.M."/>
            <person name="Tallon L.J."/>
            <person name="Delcher A.L."/>
            <person name="Salzberg S.L."/>
            <person name="Silva J.C."/>
            <person name="Haas B.J."/>
            <person name="Majoros W.H."/>
            <person name="Farzad M."/>
            <person name="Carlton J.M."/>
            <person name="Smith R.K. Jr."/>
            <person name="Garg J."/>
            <person name="Pearlman R.E."/>
            <person name="Karrer K.M."/>
            <person name="Sun L."/>
            <person name="Manning G."/>
            <person name="Elde N.C."/>
            <person name="Turkewitz A.P."/>
            <person name="Asai D.J."/>
            <person name="Wilkes D.E."/>
            <person name="Wang Y."/>
            <person name="Cai H."/>
            <person name="Collins K."/>
            <person name="Stewart B.A."/>
            <person name="Lee S.R."/>
            <person name="Wilamowska K."/>
            <person name="Weinberg Z."/>
            <person name="Ruzzo W.L."/>
            <person name="Wloga D."/>
            <person name="Gaertig J."/>
            <person name="Frankel J."/>
            <person name="Tsao C.-C."/>
            <person name="Gorovsky M.A."/>
            <person name="Keeling P.J."/>
            <person name="Waller R.F."/>
            <person name="Patron N.J."/>
            <person name="Cherry J.M."/>
            <person name="Stover N.A."/>
            <person name="Krieger C.J."/>
            <person name="del Toro C."/>
            <person name="Ryder H.F."/>
            <person name="Williamson S.C."/>
            <person name="Barbeau R.A."/>
            <person name="Hamilton E.P."/>
            <person name="Orias E."/>
        </authorList>
    </citation>
    <scope>NUCLEOTIDE SEQUENCE [LARGE SCALE GENOMIC DNA]</scope>
    <source>
        <strain evidence="11">SB210</strain>
    </source>
</reference>
<sequence length="1264" mass="149638">MNKQIKQNEIFIKINEDSKMEQNLLKDMTIEQMIYHPNQEKEEDPSYYINNEGADNRRRLFNSQQESNFFSRAKSTSQDILYSEYPDKQSTHGQRKSRFFLNDDQSNYQLQQDKEYDNIANKSQEDQKTNTFRDSQNTDSVSSIFQKERKRNDVNLLDNSIGSQKSMFRNRKPFRYNTFMQTEQEELQTKVNQASKFKQNNQSFHKSTAVIVEQQIVGHTHKNHLISLTYLIKFVKQLLLRVAYQDYRILQKKQLQIISDKSIIDLNYINKMYEFNNEENIIKRRNNVLMLQKGIQQQKVASLKIPILCFCIDIIFGFHTGYYELGKPIMNKYKIAVNYFRHKFWIDFSCTLLLSFNLYFGSNMIDFLAMFLRINQMKIKIKKIDQHFRLSYRYAFITSILKLILLIVILAHLTGCGFHLVGDYTNQLQSRSKYGNEYYNSWIDYSGLSNQDWFTRYVWSIYFSIITMITIGYGDVVPINIYEKIYVIGMTFVSCATFAYCINTIGNIFAQRHKKQKDFESNQYQLQSYLDYMECSQETQLRVLKYFEYLNEQQEEVVQNGQQIFTKCPPDLQEEIIQERNYKILKQIALFSKNFSNEFINICAKFMEEKRLGPGEKIMIENQIPSFLVIIIKGEAEYFFQNMQNKRSLQLIQGKALGLKQFLTETPLPLAIRAKTVSTVIQMPYSQFINLIKNFQNDFELFCQIRDQMIFENRFIDQCYSCLQYGHDISGCPQIHYKAQNFLFAKKVFHSSIQQRDSSFMRQKGKERNSLAERVHIAMSLKMKRLELIQQIYPDYNDICISDLLQIQELDKFFFKRFPKIKDEQIKKHIFVDEKSQSYFNKDKNDLFDENFSLQKSNNSYDSDLSQDITSSSESSQSSKSIEISETDQKNVQRKPSSAILSDQKKRKTSDMKNISENQLENILNQINEEDKLSKYNNSGGKRLSDLKNKKLSHQLIDFVLEYMKQSKIAQDVSKNEMTQSDELEKYNEQKQNIPALNNNENSSHLELLRLNYSKENAIDERTSTYNNTNLDSSPSSYKHKQVLNIQQNQEKFFNQKSIDRKFLQILQKQSNQINQLKNSLKNFKNQENGQPNQQSITDPNTQEKMLFNNYLQISQILQSWKVQITKQLNNQQLKPNLKSLTSIKDNKSSFQKQKSRSNKQQDTETPKQKEFLISESNELLGFTNNNLFGKLDIGFESVKDYQRYFPKFNMANIIKGYKKILQRQQQKVLKQYGTEKKVNNHKHQKSFFPRNSIRFPQNNQELI</sequence>
<dbReference type="InterPro" id="IPR018490">
    <property type="entry name" value="cNMP-bd_dom_sf"/>
</dbReference>
<feature type="compositionally biased region" description="Polar residues" evidence="7">
    <location>
        <begin position="1140"/>
        <end position="1153"/>
    </location>
</feature>
<feature type="transmembrane region" description="Helical" evidence="8">
    <location>
        <begin position="454"/>
        <end position="473"/>
    </location>
</feature>
<dbReference type="GeneID" id="7840239"/>
<feature type="region of interest" description="Disordered" evidence="7">
    <location>
        <begin position="859"/>
        <end position="912"/>
    </location>
</feature>
<evidence type="ECO:0000256" key="2">
    <source>
        <dbReference type="ARBA" id="ARBA00022448"/>
    </source>
</evidence>
<evidence type="ECO:0000256" key="6">
    <source>
        <dbReference type="ARBA" id="ARBA00023136"/>
    </source>
</evidence>
<accession>Q22B67</accession>
<feature type="compositionally biased region" description="Low complexity" evidence="7">
    <location>
        <begin position="862"/>
        <end position="884"/>
    </location>
</feature>
<feature type="region of interest" description="Disordered" evidence="7">
    <location>
        <begin position="1140"/>
        <end position="1169"/>
    </location>
</feature>
<dbReference type="EMBL" id="GG662565">
    <property type="protein sequence ID" value="EAR82534.2"/>
    <property type="molecule type" value="Genomic_DNA"/>
</dbReference>
<organism evidence="10 11">
    <name type="scientific">Tetrahymena thermophila (strain SB210)</name>
    <dbReference type="NCBI Taxonomy" id="312017"/>
    <lineage>
        <taxon>Eukaryota</taxon>
        <taxon>Sar</taxon>
        <taxon>Alveolata</taxon>
        <taxon>Ciliophora</taxon>
        <taxon>Intramacronucleata</taxon>
        <taxon>Oligohymenophorea</taxon>
        <taxon>Hymenostomatida</taxon>
        <taxon>Tetrahymenina</taxon>
        <taxon>Tetrahymenidae</taxon>
        <taxon>Tetrahymena</taxon>
    </lineage>
</organism>
<dbReference type="PANTHER" id="PTHR10217">
    <property type="entry name" value="VOLTAGE AND LIGAND GATED POTASSIUM CHANNEL"/>
    <property type="match status" value="1"/>
</dbReference>
<dbReference type="InterPro" id="IPR005821">
    <property type="entry name" value="Ion_trans_dom"/>
</dbReference>
<dbReference type="KEGG" id="tet:TTHERM_01109880"/>
<feature type="transmembrane region" description="Helical" evidence="8">
    <location>
        <begin position="392"/>
        <end position="413"/>
    </location>
</feature>
<dbReference type="SUPFAM" id="SSF81324">
    <property type="entry name" value="Voltage-gated potassium channels"/>
    <property type="match status" value="1"/>
</dbReference>
<dbReference type="Gene3D" id="1.10.287.630">
    <property type="entry name" value="Helix hairpin bin"/>
    <property type="match status" value="1"/>
</dbReference>
<protein>
    <submittedName>
        <fullName evidence="10">Cation channel family protein</fullName>
    </submittedName>
</protein>
<dbReference type="Proteomes" id="UP000009168">
    <property type="component" value="Unassembled WGS sequence"/>
</dbReference>
<dbReference type="PANTHER" id="PTHR10217:SF435">
    <property type="entry name" value="POTASSIUM VOLTAGE-GATED CHANNEL PROTEIN EAG"/>
    <property type="match status" value="1"/>
</dbReference>
<dbReference type="SUPFAM" id="SSF51206">
    <property type="entry name" value="cAMP-binding domain-like"/>
    <property type="match status" value="1"/>
</dbReference>
<feature type="transmembrane region" description="Helical" evidence="8">
    <location>
        <begin position="485"/>
        <end position="510"/>
    </location>
</feature>
<comment type="subcellular location">
    <subcellularLocation>
        <location evidence="1">Membrane</location>
        <topology evidence="1">Multi-pass membrane protein</topology>
    </subcellularLocation>
</comment>
<feature type="compositionally biased region" description="Polar residues" evidence="7">
    <location>
        <begin position="129"/>
        <end position="144"/>
    </location>
</feature>
<keyword evidence="3 8" id="KW-0812">Transmembrane</keyword>
<evidence type="ECO:0000256" key="4">
    <source>
        <dbReference type="ARBA" id="ARBA00022989"/>
    </source>
</evidence>
<dbReference type="InterPro" id="IPR014710">
    <property type="entry name" value="RmlC-like_jellyroll"/>
</dbReference>
<evidence type="ECO:0000313" key="11">
    <source>
        <dbReference type="Proteomes" id="UP000009168"/>
    </source>
</evidence>
<evidence type="ECO:0000256" key="3">
    <source>
        <dbReference type="ARBA" id="ARBA00022692"/>
    </source>
</evidence>
<dbReference type="OrthoDB" id="421226at2759"/>
<name>Q22B67_TETTS</name>
<dbReference type="AlphaFoldDB" id="Q22B67"/>
<dbReference type="GO" id="GO:0005886">
    <property type="term" value="C:plasma membrane"/>
    <property type="evidence" value="ECO:0007669"/>
    <property type="project" value="TreeGrafter"/>
</dbReference>
<dbReference type="RefSeq" id="XP_001030197.2">
    <property type="nucleotide sequence ID" value="XM_001030197.2"/>
</dbReference>
<evidence type="ECO:0000259" key="9">
    <source>
        <dbReference type="PROSITE" id="PS50042"/>
    </source>
</evidence>
<keyword evidence="4 8" id="KW-1133">Transmembrane helix</keyword>
<dbReference type="InterPro" id="IPR000595">
    <property type="entry name" value="cNMP-bd_dom"/>
</dbReference>
<evidence type="ECO:0000256" key="8">
    <source>
        <dbReference type="SAM" id="Phobius"/>
    </source>
</evidence>
<feature type="domain" description="Cyclic nucleotide-binding" evidence="9">
    <location>
        <begin position="591"/>
        <end position="692"/>
    </location>
</feature>
<gene>
    <name evidence="10" type="ORF">TTHERM_01109880</name>
</gene>
<dbReference type="InterPro" id="IPR050818">
    <property type="entry name" value="KCNH_animal-type"/>
</dbReference>
<dbReference type="Pfam" id="PF00520">
    <property type="entry name" value="Ion_trans"/>
    <property type="match status" value="1"/>
</dbReference>
<dbReference type="InParanoid" id="Q22B67"/>
<feature type="transmembrane region" description="Helical" evidence="8">
    <location>
        <begin position="305"/>
        <end position="325"/>
    </location>
</feature>
<evidence type="ECO:0000256" key="1">
    <source>
        <dbReference type="ARBA" id="ARBA00004141"/>
    </source>
</evidence>
<evidence type="ECO:0000313" key="10">
    <source>
        <dbReference type="EMBL" id="EAR82534.2"/>
    </source>
</evidence>
<evidence type="ECO:0000256" key="7">
    <source>
        <dbReference type="SAM" id="MobiDB-lite"/>
    </source>
</evidence>
<evidence type="ECO:0000256" key="5">
    <source>
        <dbReference type="ARBA" id="ARBA00023065"/>
    </source>
</evidence>
<keyword evidence="2" id="KW-0813">Transport</keyword>
<dbReference type="GO" id="GO:0005249">
    <property type="term" value="F:voltage-gated potassium channel activity"/>
    <property type="evidence" value="ECO:0007669"/>
    <property type="project" value="TreeGrafter"/>
</dbReference>
<keyword evidence="5" id="KW-0406">Ion transport</keyword>
<keyword evidence="11" id="KW-1185">Reference proteome</keyword>
<dbReference type="Pfam" id="PF00027">
    <property type="entry name" value="cNMP_binding"/>
    <property type="match status" value="1"/>
</dbReference>
<feature type="region of interest" description="Disordered" evidence="7">
    <location>
        <begin position="123"/>
        <end position="144"/>
    </location>
</feature>
<dbReference type="Gene3D" id="1.10.287.70">
    <property type="match status" value="1"/>
</dbReference>
<dbReference type="Gene3D" id="2.60.120.10">
    <property type="entry name" value="Jelly Rolls"/>
    <property type="match status" value="1"/>
</dbReference>
<feature type="transmembrane region" description="Helical" evidence="8">
    <location>
        <begin position="345"/>
        <end position="372"/>
    </location>
</feature>
<dbReference type="HOGENOM" id="CLU_280134_0_0_1"/>
<proteinExistence type="predicted"/>
<feature type="compositionally biased region" description="Basic and acidic residues" evidence="7">
    <location>
        <begin position="1160"/>
        <end position="1169"/>
    </location>
</feature>
<dbReference type="CDD" id="cd00038">
    <property type="entry name" value="CAP_ED"/>
    <property type="match status" value="1"/>
</dbReference>
<dbReference type="GO" id="GO:0042391">
    <property type="term" value="P:regulation of membrane potential"/>
    <property type="evidence" value="ECO:0007669"/>
    <property type="project" value="TreeGrafter"/>
</dbReference>